<evidence type="ECO:0000313" key="5">
    <source>
        <dbReference type="EMBL" id="VUF15025.1"/>
    </source>
</evidence>
<dbReference type="InterPro" id="IPR006140">
    <property type="entry name" value="D-isomer_DH_NAD-bd"/>
</dbReference>
<dbReference type="GO" id="GO:0051287">
    <property type="term" value="F:NAD binding"/>
    <property type="evidence" value="ECO:0007669"/>
    <property type="project" value="InterPro"/>
</dbReference>
<keyword evidence="1 5" id="KW-0560">Oxidoreductase</keyword>
<organism evidence="5 6">
    <name type="scientific">Methylobacterium dankookense</name>
    <dbReference type="NCBI Taxonomy" id="560405"/>
    <lineage>
        <taxon>Bacteria</taxon>
        <taxon>Pseudomonadati</taxon>
        <taxon>Pseudomonadota</taxon>
        <taxon>Alphaproteobacteria</taxon>
        <taxon>Hyphomicrobiales</taxon>
        <taxon>Methylobacteriaceae</taxon>
        <taxon>Methylobacterium</taxon>
    </lineage>
</organism>
<reference evidence="5 6" key="1">
    <citation type="submission" date="2019-06" db="EMBL/GenBank/DDBJ databases">
        <authorList>
            <person name="Rodrigo-Torres L."/>
            <person name="Arahal R. D."/>
            <person name="Lucena T."/>
        </authorList>
    </citation>
    <scope>NUCLEOTIDE SEQUENCE [LARGE SCALE GENOMIC DNA]</scope>
    <source>
        <strain evidence="5 6">SW08-7</strain>
    </source>
</reference>
<dbReference type="RefSeq" id="WP_144767335.1">
    <property type="nucleotide sequence ID" value="NZ_BPQI01000219.1"/>
</dbReference>
<dbReference type="GO" id="GO:0030267">
    <property type="term" value="F:glyoxylate reductase (NADPH) activity"/>
    <property type="evidence" value="ECO:0007669"/>
    <property type="project" value="UniProtKB-EC"/>
</dbReference>
<dbReference type="OrthoDB" id="9787219at2"/>
<protein>
    <submittedName>
        <fullName evidence="5">Glyoxylate/hydroxypyruvate reductase A</fullName>
        <ecNumber evidence="5">1.1.1.79</ecNumber>
    </submittedName>
</protein>
<dbReference type="Proteomes" id="UP000401717">
    <property type="component" value="Unassembled WGS sequence"/>
</dbReference>
<proteinExistence type="predicted"/>
<keyword evidence="2" id="KW-0520">NAD</keyword>
<accession>A0A564G3H0</accession>
<dbReference type="PANTHER" id="PTHR43333">
    <property type="entry name" value="2-HACID_DH_C DOMAIN-CONTAINING PROTEIN"/>
    <property type="match status" value="1"/>
</dbReference>
<dbReference type="PANTHER" id="PTHR43333:SF1">
    <property type="entry name" value="D-ISOMER SPECIFIC 2-HYDROXYACID DEHYDROGENASE NAD-BINDING DOMAIN-CONTAINING PROTEIN"/>
    <property type="match status" value="1"/>
</dbReference>
<sequence>MQRTPIAFLGSLDAAEEERYRAALSAAMPEEVVRPFRMLTQAERAAVEIAIVANPDPSEVAQLPRLAWIQSLWAGVERLVRDLGPGAPPIVRLVDPELARTMAEAVLAWTYYLQRDMPAYRRQQETGLWRQRPYRAPADTTVGLLGLGALGKAAAQRLVQAGFRVAAWTRSAPAEDGSLAGVATAFGPDGLPDLLGRSDIVVCLLPLTAETHGLLDAGRLAAMKPGAALINVARGAIVVTDALIAALDTGHLEHAVLDVFETEPLPTASPLWRHPKITVLPHVTGPTNHGSAAAVVASNLRAYRETRRVPAAVDVARGY</sequence>
<name>A0A564G3H0_9HYPH</name>
<dbReference type="InterPro" id="IPR036291">
    <property type="entry name" value="NAD(P)-bd_dom_sf"/>
</dbReference>
<dbReference type="SUPFAM" id="SSF51735">
    <property type="entry name" value="NAD(P)-binding Rossmann-fold domains"/>
    <property type="match status" value="1"/>
</dbReference>
<evidence type="ECO:0000256" key="2">
    <source>
        <dbReference type="ARBA" id="ARBA00023027"/>
    </source>
</evidence>
<evidence type="ECO:0000259" key="3">
    <source>
        <dbReference type="Pfam" id="PF02826"/>
    </source>
</evidence>
<dbReference type="CDD" id="cd12164">
    <property type="entry name" value="GDH_like_2"/>
    <property type="match status" value="1"/>
</dbReference>
<feature type="domain" description="D-isomer specific 2-hydroxyacid dehydrogenase NAD-binding" evidence="3">
    <location>
        <begin position="112"/>
        <end position="283"/>
    </location>
</feature>
<evidence type="ECO:0000256" key="1">
    <source>
        <dbReference type="ARBA" id="ARBA00023002"/>
    </source>
</evidence>
<dbReference type="EMBL" id="BPQI01000219">
    <property type="protein sequence ID" value="GJD59513.1"/>
    <property type="molecule type" value="Genomic_DNA"/>
</dbReference>
<dbReference type="Proteomes" id="UP001055303">
    <property type="component" value="Unassembled WGS sequence"/>
</dbReference>
<evidence type="ECO:0000313" key="6">
    <source>
        <dbReference type="Proteomes" id="UP000401717"/>
    </source>
</evidence>
<keyword evidence="5" id="KW-0670">Pyruvate</keyword>
<dbReference type="EC" id="1.1.1.79" evidence="5"/>
<reference evidence="4" key="2">
    <citation type="journal article" date="2021" name="Front. Microbiol.">
        <title>Comprehensive Comparative Genomics and Phenotyping of Methylobacterium Species.</title>
        <authorList>
            <person name="Alessa O."/>
            <person name="Ogura Y."/>
            <person name="Fujitani Y."/>
            <person name="Takami H."/>
            <person name="Hayashi T."/>
            <person name="Sahin N."/>
            <person name="Tani A."/>
        </authorList>
    </citation>
    <scope>NUCLEOTIDE SEQUENCE</scope>
    <source>
        <strain evidence="4">DSM 22415</strain>
    </source>
</reference>
<evidence type="ECO:0000313" key="4">
    <source>
        <dbReference type="EMBL" id="GJD59513.1"/>
    </source>
</evidence>
<dbReference type="Gene3D" id="3.40.50.720">
    <property type="entry name" value="NAD(P)-binding Rossmann-like Domain"/>
    <property type="match status" value="2"/>
</dbReference>
<gene>
    <name evidence="5" type="primary">ghrA_2</name>
    <name evidence="4" type="ORF">IFDJLNFL_5441</name>
    <name evidence="5" type="ORF">MTDSW087_04755</name>
</gene>
<keyword evidence="7" id="KW-1185">Reference proteome</keyword>
<reference evidence="4" key="3">
    <citation type="submission" date="2021-08" db="EMBL/GenBank/DDBJ databases">
        <authorList>
            <person name="Tani A."/>
            <person name="Ola A."/>
            <person name="Ogura Y."/>
            <person name="Katsura K."/>
            <person name="Hayashi T."/>
        </authorList>
    </citation>
    <scope>NUCLEOTIDE SEQUENCE</scope>
    <source>
        <strain evidence="4">DSM 22415</strain>
    </source>
</reference>
<dbReference type="Pfam" id="PF02826">
    <property type="entry name" value="2-Hacid_dh_C"/>
    <property type="match status" value="1"/>
</dbReference>
<dbReference type="AlphaFoldDB" id="A0A564G3H0"/>
<dbReference type="EMBL" id="CABFVH010000045">
    <property type="protein sequence ID" value="VUF15025.1"/>
    <property type="molecule type" value="Genomic_DNA"/>
</dbReference>
<evidence type="ECO:0000313" key="7">
    <source>
        <dbReference type="Proteomes" id="UP001055303"/>
    </source>
</evidence>